<feature type="compositionally biased region" description="Basic and acidic residues" evidence="1">
    <location>
        <begin position="952"/>
        <end position="966"/>
    </location>
</feature>
<feature type="compositionally biased region" description="Pro residues" evidence="1">
    <location>
        <begin position="129"/>
        <end position="140"/>
    </location>
</feature>
<evidence type="ECO:0000313" key="4">
    <source>
        <dbReference type="Proteomes" id="UP000674143"/>
    </source>
</evidence>
<dbReference type="Proteomes" id="UP000674143">
    <property type="component" value="Unassembled WGS sequence"/>
</dbReference>
<feature type="domain" description="SEC7" evidence="2">
    <location>
        <begin position="1004"/>
        <end position="1209"/>
    </location>
</feature>
<dbReference type="Gene3D" id="1.10.1000.11">
    <property type="entry name" value="Arf Nucleotide-binding Site Opener,domain 2"/>
    <property type="match status" value="1"/>
</dbReference>
<dbReference type="PANTHER" id="PTHR10663:SF391">
    <property type="entry name" value="SEC7 DOMAIN-CONTAINING PROTEIN"/>
    <property type="match status" value="1"/>
</dbReference>
<sequence>MGSAPLPEMVHRTVEACRAVLREVRRRVDSTISNAAVKAELRHGVRAAESALAMAERSVNLPSRGGNSNASGSHAGAPPLSSLETQDRTNRDLYPASPVPHQGKGARASLPTNRSPAAASERGIAPITPAGPPGKTPTPEAPLSVEGEPSTRPLAIVTRPPTNTTSSPARQSCAVSVEDDANRAEKHSSISSLTHGGAASARRPAGTTTESAGSVPLCSAFHSAAVWGYVLSAVFWKRRKLTEYAITALELLLRVVPVPTDLLVTVIMDPSLLTPEAPAGGGGASKGRRAPRRPGRVSVSVAAGVYCALSECILQSFSEPAVQRRALRLVGTLVTSRPHPPRRSVAGVDCVGRGGEVDSSAARRSHSGTFDMVTCFRGHTAIRVIESCFKAAAGGTQDNVRYDAHLALRAAVHCVVHTFVTMRTYDDVLDDTDSRATAHAVFSTDTILDDYTVDVDNNEPYTWIHVVPSERAEVVSPALPRTDCFSAVPTATATGLRSSEQPGSAVATQPQEGQEGSFDTVGAPGFSQLPLHAEQLLCSVDENNGGSERLLSAQASLSKYSVPDEAYTSAPQLVNDEPHSNEGDSDLAKSPPRPQLSFTSVASPAMTPLSVKSSPSLMNLSFDPHAFYRNSVDESLVLDALSTLGTSDGALPSPLKDLLMVLRRMCRCGSYPCSGTPNGANSDVRVRALGLWVLECVLGELPAANCEQEHRCATWMSLVLHACKYELLGCLVKNLAMATPFTFFERAVHLLGMLLRKLHYHMARELHTLLGAFLLPLMVSQYAGFRQKHAVLSMIRQLFTVPHLCVSLFVNYDCNPAFDPGAEYGGMLELLVEHVVEMTFLDHVDDNGDAYPWLSSDQQQLLRTECVVVIHTLMTSLHRWIAEDPRAYAESLRRSTQREAQQRRQQKGGDIIGATESTELCPDSWGSVEVADPQPPPAGSHLAPAAASGRGGGEENHSPGERESPSRHQALSHNAVRGASFPQWGREHQVKYHWKHIHYLLHDKRIAQEAVQRINAGHWREAKEFLENRGCMKASVPSELERTDPAKVAAGTSSYTLFARFLFEYPGISREALSAIFEKVNHKDGASRLVLQEYLHCFNYTDVPVDVAMRDTTCKFMSWDRPMFESKVWETIQECFGNEYAKQNPNSITARDADVMAGVLLFLHSNLHNLMVKSDRMQVSQFVRDANACLEFPMMEEDLQAMFNRVLHRKWELDIYGRTPQQAEKERTLVRLSAKIQMERVAQRRRRPAAAAGTSSSTANATGKAIVDGLSVSRGSSGAVATAAAMSKDSLIFDTDPEALEYVLQGREGSGVSPVHSSFPAPGATAAAATPPTATASIPDAPSVDEGALPVWMSDDVALLDNTIPAYADNKDALKTKDAHHHAFHQVSAIHLHKLESVHRLYYIEGEAYRPQPYIVPCYAEHVRQILLLTYPHVMSCVYMGFRILEEAPIARKLLDTVQITYDIAAAFVLNLRDLRPVMEEVLQRYLDDERAYRLLPTSRATFVPFLLHVL</sequence>
<protein>
    <recommendedName>
        <fullName evidence="2">SEC7 domain-containing protein</fullName>
    </recommendedName>
</protein>
<reference evidence="4" key="1">
    <citation type="journal article" date="2021" name="Microbiol. Resour. Announc.">
        <title>LGAAP: Leishmaniinae Genome Assembly and Annotation Pipeline.</title>
        <authorList>
            <person name="Almutairi H."/>
            <person name="Urbaniak M.D."/>
            <person name="Bates M.D."/>
            <person name="Jariyapan N."/>
            <person name="Kwakye-Nuako G."/>
            <person name="Thomaz-Soccol V."/>
            <person name="Al-Salem W.S."/>
            <person name="Dillon R.J."/>
            <person name="Bates P.A."/>
            <person name="Gatherer D."/>
        </authorList>
    </citation>
    <scope>NUCLEOTIDE SEQUENCE [LARGE SCALE GENOMIC DNA]</scope>
</reference>
<dbReference type="InterPro" id="IPR035999">
    <property type="entry name" value="Sec7_dom_sf"/>
</dbReference>
<organism evidence="3 4">
    <name type="scientific">Leishmania orientalis</name>
    <dbReference type="NCBI Taxonomy" id="2249476"/>
    <lineage>
        <taxon>Eukaryota</taxon>
        <taxon>Discoba</taxon>
        <taxon>Euglenozoa</taxon>
        <taxon>Kinetoplastea</taxon>
        <taxon>Metakinetoplastina</taxon>
        <taxon>Trypanosomatida</taxon>
        <taxon>Trypanosomatidae</taxon>
        <taxon>Leishmaniinae</taxon>
        <taxon>Leishmania</taxon>
    </lineage>
</organism>
<dbReference type="RefSeq" id="XP_067060531.1">
    <property type="nucleotide sequence ID" value="XM_067204979.1"/>
</dbReference>
<evidence type="ECO:0000259" key="2">
    <source>
        <dbReference type="PROSITE" id="PS50190"/>
    </source>
</evidence>
<feature type="compositionally biased region" description="Basic and acidic residues" evidence="1">
    <location>
        <begin position="892"/>
        <end position="902"/>
    </location>
</feature>
<reference evidence="4" key="2">
    <citation type="journal article" date="2021" name="Sci. Data">
        <title>Chromosome-scale genome sequencing, assembly and annotation of six genomes from subfamily Leishmaniinae.</title>
        <authorList>
            <person name="Almutairi H."/>
            <person name="Urbaniak M.D."/>
            <person name="Bates M.D."/>
            <person name="Jariyapan N."/>
            <person name="Kwakye-Nuako G."/>
            <person name="Thomaz Soccol V."/>
            <person name="Al-Salem W.S."/>
            <person name="Dillon R.J."/>
            <person name="Bates P.A."/>
            <person name="Gatherer D."/>
        </authorList>
    </citation>
    <scope>NUCLEOTIDE SEQUENCE [LARGE SCALE GENOMIC DNA]</scope>
</reference>
<comment type="caution">
    <text evidence="3">The sequence shown here is derived from an EMBL/GenBank/DDBJ whole genome shotgun (WGS) entry which is preliminary data.</text>
</comment>
<dbReference type="KEGG" id="loi:92358913"/>
<dbReference type="Pfam" id="PF01369">
    <property type="entry name" value="Sec7"/>
    <property type="match status" value="1"/>
</dbReference>
<dbReference type="GO" id="GO:0005085">
    <property type="term" value="F:guanyl-nucleotide exchange factor activity"/>
    <property type="evidence" value="ECO:0007669"/>
    <property type="project" value="InterPro"/>
</dbReference>
<feature type="region of interest" description="Disordered" evidence="1">
    <location>
        <begin position="572"/>
        <end position="601"/>
    </location>
</feature>
<dbReference type="PANTHER" id="PTHR10663">
    <property type="entry name" value="GUANYL-NUCLEOTIDE EXCHANGE FACTOR"/>
    <property type="match status" value="1"/>
</dbReference>
<feature type="region of interest" description="Disordered" evidence="1">
    <location>
        <begin position="60"/>
        <end position="212"/>
    </location>
</feature>
<evidence type="ECO:0000256" key="1">
    <source>
        <dbReference type="SAM" id="MobiDB-lite"/>
    </source>
</evidence>
<dbReference type="GO" id="GO:0032012">
    <property type="term" value="P:regulation of ARF protein signal transduction"/>
    <property type="evidence" value="ECO:0007669"/>
    <property type="project" value="InterPro"/>
</dbReference>
<dbReference type="InterPro" id="IPR032691">
    <property type="entry name" value="Mon2/Sec7/BIG1-like_HUS"/>
</dbReference>
<evidence type="ECO:0000313" key="3">
    <source>
        <dbReference type="EMBL" id="KAG5470265.1"/>
    </source>
</evidence>
<dbReference type="GeneID" id="92358913"/>
<keyword evidence="4" id="KW-1185">Reference proteome</keyword>
<feature type="compositionally biased region" description="Low complexity" evidence="1">
    <location>
        <begin position="62"/>
        <end position="79"/>
    </location>
</feature>
<dbReference type="SUPFAM" id="SSF48425">
    <property type="entry name" value="Sec7 domain"/>
    <property type="match status" value="1"/>
</dbReference>
<feature type="compositionally biased region" description="Polar residues" evidence="1">
    <location>
        <begin position="160"/>
        <end position="174"/>
    </location>
</feature>
<gene>
    <name evidence="3" type="ORF">LSCM4_02960</name>
</gene>
<name>A0A836GR39_9TRYP</name>
<accession>A0A836GR39</accession>
<dbReference type="InterPro" id="IPR000904">
    <property type="entry name" value="Sec7_dom"/>
</dbReference>
<dbReference type="PROSITE" id="PS50190">
    <property type="entry name" value="SEC7"/>
    <property type="match status" value="1"/>
</dbReference>
<dbReference type="InterPro" id="IPR023394">
    <property type="entry name" value="Sec7_C_sf"/>
</dbReference>
<dbReference type="Pfam" id="PF12783">
    <property type="entry name" value="Sec7-like_HUS"/>
    <property type="match status" value="1"/>
</dbReference>
<feature type="region of interest" description="Disordered" evidence="1">
    <location>
        <begin position="892"/>
        <end position="974"/>
    </location>
</feature>
<proteinExistence type="predicted"/>
<dbReference type="FunFam" id="1.10.1000.11:FF:000019">
    <property type="entry name" value="Guanine_nucleotide_exchange_factor_in_Golgi_transport_N-terminal/Sec7_domain_containing_protein_-_putative"/>
    <property type="match status" value="1"/>
</dbReference>
<feature type="region of interest" description="Disordered" evidence="1">
    <location>
        <begin position="492"/>
        <end position="525"/>
    </location>
</feature>
<feature type="compositionally biased region" description="Polar residues" evidence="1">
    <location>
        <begin position="492"/>
        <end position="514"/>
    </location>
</feature>
<dbReference type="EMBL" id="JAFHLR010000032">
    <property type="protein sequence ID" value="KAG5470265.1"/>
    <property type="molecule type" value="Genomic_DNA"/>
</dbReference>